<keyword evidence="2" id="KW-1185">Reference proteome</keyword>
<dbReference type="GO" id="GO:0009507">
    <property type="term" value="C:chloroplast"/>
    <property type="evidence" value="ECO:0007669"/>
    <property type="project" value="TreeGrafter"/>
</dbReference>
<dbReference type="Gene3D" id="3.40.30.10">
    <property type="entry name" value="Glutaredoxin"/>
    <property type="match status" value="1"/>
</dbReference>
<dbReference type="SUPFAM" id="SSF52833">
    <property type="entry name" value="Thioredoxin-like"/>
    <property type="match status" value="1"/>
</dbReference>
<sequence>MAVAPSSVKYLQSSTPFTLPTQLSPKFHLRFPSTAAARANSTGFGFSTRRSVRRKPPVVLRASAADFSPSIGELLGEVTVFKASGEPVVFKDLWDQNEGMAVVALLRHFGCPCCWELASELKEVKSKFDSSGVKLIAIGVGEPKKALLFSERLPFPVDSLYADPDRKAKVLSRFDSLRKAVENYTIEATPDDRSGVLQQGGMFVFKGKELLYARKDEGTGDHAPLNDIIDLCCQVPVA</sequence>
<dbReference type="Pfam" id="PF13911">
    <property type="entry name" value="AhpC-TSA_2"/>
    <property type="match status" value="1"/>
</dbReference>
<dbReference type="EMBL" id="CAMGYJ010000004">
    <property type="protein sequence ID" value="CAI0405492.1"/>
    <property type="molecule type" value="Genomic_DNA"/>
</dbReference>
<dbReference type="PANTHER" id="PTHR28630:SF23">
    <property type="entry name" value="THIOREDOXIN SUPERFAMILY PROTEIN"/>
    <property type="match status" value="1"/>
</dbReference>
<reference evidence="1" key="1">
    <citation type="submission" date="2022-08" db="EMBL/GenBank/DDBJ databases">
        <authorList>
            <person name="Gutierrez-Valencia J."/>
        </authorList>
    </citation>
    <scope>NUCLEOTIDE SEQUENCE</scope>
</reference>
<dbReference type="PANTHER" id="PTHR28630">
    <property type="match status" value="1"/>
</dbReference>
<organism evidence="1 2">
    <name type="scientific">Linum tenue</name>
    <dbReference type="NCBI Taxonomy" id="586396"/>
    <lineage>
        <taxon>Eukaryota</taxon>
        <taxon>Viridiplantae</taxon>
        <taxon>Streptophyta</taxon>
        <taxon>Embryophyta</taxon>
        <taxon>Tracheophyta</taxon>
        <taxon>Spermatophyta</taxon>
        <taxon>Magnoliopsida</taxon>
        <taxon>eudicotyledons</taxon>
        <taxon>Gunneridae</taxon>
        <taxon>Pentapetalae</taxon>
        <taxon>rosids</taxon>
        <taxon>fabids</taxon>
        <taxon>Malpighiales</taxon>
        <taxon>Linaceae</taxon>
        <taxon>Linum</taxon>
    </lineage>
</organism>
<evidence type="ECO:0000313" key="2">
    <source>
        <dbReference type="Proteomes" id="UP001154282"/>
    </source>
</evidence>
<gene>
    <name evidence="1" type="ORF">LITE_LOCUS12888</name>
</gene>
<proteinExistence type="predicted"/>
<dbReference type="CDD" id="cd02970">
    <property type="entry name" value="PRX_like2"/>
    <property type="match status" value="1"/>
</dbReference>
<accession>A0AAV0J6P8</accession>
<dbReference type="AlphaFoldDB" id="A0AAV0J6P8"/>
<dbReference type="InterPro" id="IPR032801">
    <property type="entry name" value="PXL2A/B/C"/>
</dbReference>
<name>A0AAV0J6P8_9ROSI</name>
<dbReference type="InterPro" id="IPR036249">
    <property type="entry name" value="Thioredoxin-like_sf"/>
</dbReference>
<evidence type="ECO:0000313" key="1">
    <source>
        <dbReference type="EMBL" id="CAI0405492.1"/>
    </source>
</evidence>
<comment type="caution">
    <text evidence="1">The sequence shown here is derived from an EMBL/GenBank/DDBJ whole genome shotgun (WGS) entry which is preliminary data.</text>
</comment>
<dbReference type="Proteomes" id="UP001154282">
    <property type="component" value="Unassembled WGS sequence"/>
</dbReference>
<protein>
    <recommendedName>
        <fullName evidence="3">Thioredoxin-like protein AAED1, chloroplastic</fullName>
    </recommendedName>
</protein>
<evidence type="ECO:0008006" key="3">
    <source>
        <dbReference type="Google" id="ProtNLM"/>
    </source>
</evidence>